<keyword evidence="2" id="KW-1185">Reference proteome</keyword>
<dbReference type="EMBL" id="BFEA01000107">
    <property type="protein sequence ID" value="GBG68886.1"/>
    <property type="molecule type" value="Genomic_DNA"/>
</dbReference>
<dbReference type="Proteomes" id="UP000265515">
    <property type="component" value="Unassembled WGS sequence"/>
</dbReference>
<evidence type="ECO:0000313" key="2">
    <source>
        <dbReference type="Proteomes" id="UP000265515"/>
    </source>
</evidence>
<name>A0A388KFU3_CHABU</name>
<sequence length="322" mass="35273">MHAALCQADGELPYDVLLEGEQTYDGWDDELYDLISLRQQNATDRTRAMALFYDCIEMLQLVKDTFADLLVRRCVGSLADIEMWTELITPASVTTTSTTPISPASAALVLTTSTSSVVNKDKVSIPTSAVTAPVTASIPISSFSAPMTIHTSTLLLSKGETPSVNSGWAWQRELFAQGRAVRRWEEGLPLHVEIMDRLRLSVSKLGGCQTLEEGQGFDGGFEVRLQENDEDYFANDFCASSTAIAHAVRSDDAFQDKNINKCDDQISNHNKIADGFRVHGSVFGLVLISPPFRFFVGNAQGREGWGIVAGRWEVGWSRVGVG</sequence>
<dbReference type="Gramene" id="GBG68886">
    <property type="protein sequence ID" value="GBG68886"/>
    <property type="gene ID" value="CBR_g3584"/>
</dbReference>
<proteinExistence type="predicted"/>
<accession>A0A388KFU3</accession>
<dbReference type="AlphaFoldDB" id="A0A388KFU3"/>
<gene>
    <name evidence="1" type="ORF">CBR_g3584</name>
</gene>
<protein>
    <submittedName>
        <fullName evidence="1">Uncharacterized protein</fullName>
    </submittedName>
</protein>
<organism evidence="1 2">
    <name type="scientific">Chara braunii</name>
    <name type="common">Braun's stonewort</name>
    <dbReference type="NCBI Taxonomy" id="69332"/>
    <lineage>
        <taxon>Eukaryota</taxon>
        <taxon>Viridiplantae</taxon>
        <taxon>Streptophyta</taxon>
        <taxon>Charophyceae</taxon>
        <taxon>Charales</taxon>
        <taxon>Characeae</taxon>
        <taxon>Chara</taxon>
    </lineage>
</organism>
<comment type="caution">
    <text evidence="1">The sequence shown here is derived from an EMBL/GenBank/DDBJ whole genome shotgun (WGS) entry which is preliminary data.</text>
</comment>
<reference evidence="1 2" key="1">
    <citation type="journal article" date="2018" name="Cell">
        <title>The Chara Genome: Secondary Complexity and Implications for Plant Terrestrialization.</title>
        <authorList>
            <person name="Nishiyama T."/>
            <person name="Sakayama H."/>
            <person name="Vries J.D."/>
            <person name="Buschmann H."/>
            <person name="Saint-Marcoux D."/>
            <person name="Ullrich K.K."/>
            <person name="Haas F.B."/>
            <person name="Vanderstraeten L."/>
            <person name="Becker D."/>
            <person name="Lang D."/>
            <person name="Vosolsobe S."/>
            <person name="Rombauts S."/>
            <person name="Wilhelmsson P.K.I."/>
            <person name="Janitza P."/>
            <person name="Kern R."/>
            <person name="Heyl A."/>
            <person name="Rumpler F."/>
            <person name="Villalobos L.I.A.C."/>
            <person name="Clay J.M."/>
            <person name="Skokan R."/>
            <person name="Toyoda A."/>
            <person name="Suzuki Y."/>
            <person name="Kagoshima H."/>
            <person name="Schijlen E."/>
            <person name="Tajeshwar N."/>
            <person name="Catarino B."/>
            <person name="Hetherington A.J."/>
            <person name="Saltykova A."/>
            <person name="Bonnot C."/>
            <person name="Breuninger H."/>
            <person name="Symeonidi A."/>
            <person name="Radhakrishnan G.V."/>
            <person name="Van Nieuwerburgh F."/>
            <person name="Deforce D."/>
            <person name="Chang C."/>
            <person name="Karol K.G."/>
            <person name="Hedrich R."/>
            <person name="Ulvskov P."/>
            <person name="Glockner G."/>
            <person name="Delwiche C.F."/>
            <person name="Petrasek J."/>
            <person name="Van de Peer Y."/>
            <person name="Friml J."/>
            <person name="Beilby M."/>
            <person name="Dolan L."/>
            <person name="Kohara Y."/>
            <person name="Sugano S."/>
            <person name="Fujiyama A."/>
            <person name="Delaux P.-M."/>
            <person name="Quint M."/>
            <person name="TheiBen G."/>
            <person name="Hagemann M."/>
            <person name="Harholt J."/>
            <person name="Dunand C."/>
            <person name="Zachgo S."/>
            <person name="Langdale J."/>
            <person name="Maumus F."/>
            <person name="Straeten D.V.D."/>
            <person name="Gould S.B."/>
            <person name="Rensing S.A."/>
        </authorList>
    </citation>
    <scope>NUCLEOTIDE SEQUENCE [LARGE SCALE GENOMIC DNA]</scope>
    <source>
        <strain evidence="1 2">S276</strain>
    </source>
</reference>
<evidence type="ECO:0000313" key="1">
    <source>
        <dbReference type="EMBL" id="GBG68886.1"/>
    </source>
</evidence>